<dbReference type="Proteomes" id="UP000460318">
    <property type="component" value="Unassembled WGS sequence"/>
</dbReference>
<dbReference type="Gene3D" id="1.10.10.10">
    <property type="entry name" value="Winged helix-like DNA-binding domain superfamily/Winged helix DNA-binding domain"/>
    <property type="match status" value="1"/>
</dbReference>
<accession>A0A7X3LIM7</accession>
<protein>
    <recommendedName>
        <fullName evidence="5">HTH luxR-type domain-containing protein</fullName>
    </recommendedName>
</protein>
<keyword evidence="4" id="KW-0175">Coiled coil</keyword>
<feature type="domain" description="HTH luxR-type" evidence="5">
    <location>
        <begin position="788"/>
        <end position="853"/>
    </location>
</feature>
<dbReference type="SUPFAM" id="SSF46894">
    <property type="entry name" value="C-terminal effector domain of the bipartite response regulators"/>
    <property type="match status" value="1"/>
</dbReference>
<dbReference type="Gene3D" id="3.40.50.300">
    <property type="entry name" value="P-loop containing nucleotide triphosphate hydrolases"/>
    <property type="match status" value="1"/>
</dbReference>
<dbReference type="CDD" id="cd06170">
    <property type="entry name" value="LuxR_C_like"/>
    <property type="match status" value="1"/>
</dbReference>
<dbReference type="PANTHER" id="PTHR44688">
    <property type="entry name" value="DNA-BINDING TRANSCRIPTIONAL ACTIVATOR DEVR_DOSR"/>
    <property type="match status" value="1"/>
</dbReference>
<dbReference type="RefSeq" id="WP_160500743.1">
    <property type="nucleotide sequence ID" value="NZ_WUBI01000006.1"/>
</dbReference>
<keyword evidence="2" id="KW-0238">DNA-binding</keyword>
<evidence type="ECO:0000256" key="1">
    <source>
        <dbReference type="ARBA" id="ARBA00023015"/>
    </source>
</evidence>
<dbReference type="PANTHER" id="PTHR44688:SF16">
    <property type="entry name" value="DNA-BINDING TRANSCRIPTIONAL ACTIVATOR DEVR_DOSR"/>
    <property type="match status" value="1"/>
</dbReference>
<dbReference type="InterPro" id="IPR036388">
    <property type="entry name" value="WH-like_DNA-bd_sf"/>
</dbReference>
<dbReference type="SUPFAM" id="SSF52540">
    <property type="entry name" value="P-loop containing nucleoside triphosphate hydrolases"/>
    <property type="match status" value="1"/>
</dbReference>
<evidence type="ECO:0000256" key="2">
    <source>
        <dbReference type="ARBA" id="ARBA00023125"/>
    </source>
</evidence>
<dbReference type="SUPFAM" id="SSF48452">
    <property type="entry name" value="TPR-like"/>
    <property type="match status" value="1"/>
</dbReference>
<dbReference type="InterPro" id="IPR000792">
    <property type="entry name" value="Tscrpt_reg_LuxR_C"/>
</dbReference>
<dbReference type="AlphaFoldDB" id="A0A7X3LIM7"/>
<dbReference type="PROSITE" id="PS50043">
    <property type="entry name" value="HTH_LUXR_2"/>
    <property type="match status" value="1"/>
</dbReference>
<dbReference type="Pfam" id="PF00196">
    <property type="entry name" value="GerE"/>
    <property type="match status" value="1"/>
</dbReference>
<dbReference type="Pfam" id="PF25873">
    <property type="entry name" value="WHD_MalT"/>
    <property type="match status" value="1"/>
</dbReference>
<dbReference type="InterPro" id="IPR041617">
    <property type="entry name" value="TPR_MalT"/>
</dbReference>
<evidence type="ECO:0000259" key="5">
    <source>
        <dbReference type="PROSITE" id="PS50043"/>
    </source>
</evidence>
<dbReference type="PRINTS" id="PR00038">
    <property type="entry name" value="HTHLUXR"/>
</dbReference>
<dbReference type="SMART" id="SM00421">
    <property type="entry name" value="HTH_LUXR"/>
    <property type="match status" value="1"/>
</dbReference>
<dbReference type="GO" id="GO:0006355">
    <property type="term" value="P:regulation of DNA-templated transcription"/>
    <property type="evidence" value="ECO:0007669"/>
    <property type="project" value="InterPro"/>
</dbReference>
<dbReference type="GO" id="GO:0003677">
    <property type="term" value="F:DNA binding"/>
    <property type="evidence" value="ECO:0007669"/>
    <property type="project" value="UniProtKB-KW"/>
</dbReference>
<keyword evidence="1" id="KW-0805">Transcription regulation</keyword>
<evidence type="ECO:0000313" key="6">
    <source>
        <dbReference type="EMBL" id="MWV47151.1"/>
    </source>
</evidence>
<comment type="caution">
    <text evidence="6">The sequence shown here is derived from an EMBL/GenBank/DDBJ whole genome shotgun (WGS) entry which is preliminary data.</text>
</comment>
<proteinExistence type="predicted"/>
<evidence type="ECO:0000256" key="4">
    <source>
        <dbReference type="SAM" id="Coils"/>
    </source>
</evidence>
<dbReference type="InterPro" id="IPR011990">
    <property type="entry name" value="TPR-like_helical_dom_sf"/>
</dbReference>
<dbReference type="Pfam" id="PF17874">
    <property type="entry name" value="TPR_MalT"/>
    <property type="match status" value="1"/>
</dbReference>
<keyword evidence="3" id="KW-0804">Transcription</keyword>
<sequence>MIVSTKLHIPHVRNALVSRPRLLRMLHEGMDAKLTLVSAQAGYGKTTVLSEWAKQCRSHVAWVSLDKQDNDWIQFWSYLIAAIQESVPGFGPSLEAIFKNGPSGTLESAVSGLLNELCRLSGELVIVFDDYHVIELPAIHQSLTYLLEHLPPHIHLYIASRTDLPIPTARLLVTGELHQIMMWDLRFQLDEGVTFFREVNQLSLTREQATELFHQTEGWISGLQLAAISLKRSRNITETIAQFGGQQHHISDYLLEEVFRHQSESIRAFLLETSILERMNRSLCQAVTGQKNAQKQLERLEQLNLFVIPLDEHRDWYRYHHLLSDFLQKMLLTTNPDRWVQVHTRAAVWLESHGLEEAAVEHYLKGKQARDALRLIEKNLHALVQSKSVVLMRWVSALPEESLAEKPIIELFYISVLLGVGEWKAAFRRVEQAKVRFQSLQGKVSEADWDQMMGNIYFFCSVAAYLQKDLEQTSAYFTLVEKYVPEGSFFQTMGRNRYQGYEAFDDHLAHINDFHAAYAFLKKWIGIWEHKEKYPFFGYLSASYSKVLYEWNRLDEAEHVISRVLGRKDMEPFARILIHVATSASRIQQAKGNSHRASELLTQLKGKINSPDHELFMLRIEAEQASLAARQGALEEALDWLQTCGLAHTDEVTPNQMPDYLALAAVLLACERLDEALNLLKQLQRLLEKTEGLRDRIKVLIMQSVAFWRLGQTEASLLPLETALHLAEPHGYIRSFIDEGPIMADILSAYLNKLRQGSLTGGIPAGALGSLSYVKQLLEALHVTPKEERQHIDRLTEQESKVLRLIADGLSNKEIAQRLYVTVETVKFHIKNVYRKLGVNNRVQALQCAHELMILQGQKPYE</sequence>
<reference evidence="6 7" key="1">
    <citation type="submission" date="2019-12" db="EMBL/GenBank/DDBJ databases">
        <title>Paenibacillus sp. nov., an endophytic bacterium isolated from the stem of Dendrobium.</title>
        <authorList>
            <person name="Zhao R."/>
        </authorList>
    </citation>
    <scope>NUCLEOTIDE SEQUENCE [LARGE SCALE GENOMIC DNA]</scope>
    <source>
        <strain evidence="6 7">HJL G12</strain>
    </source>
</reference>
<name>A0A7X3LIM7_9BACL</name>
<evidence type="ECO:0000256" key="3">
    <source>
        <dbReference type="ARBA" id="ARBA00023163"/>
    </source>
</evidence>
<dbReference type="InterPro" id="IPR027417">
    <property type="entry name" value="P-loop_NTPase"/>
</dbReference>
<dbReference type="PROSITE" id="PS00622">
    <property type="entry name" value="HTH_LUXR_1"/>
    <property type="match status" value="1"/>
</dbReference>
<evidence type="ECO:0000313" key="7">
    <source>
        <dbReference type="Proteomes" id="UP000460318"/>
    </source>
</evidence>
<organism evidence="6 7">
    <name type="scientific">Paenibacillus dendrobii</name>
    <dbReference type="NCBI Taxonomy" id="2691084"/>
    <lineage>
        <taxon>Bacteria</taxon>
        <taxon>Bacillati</taxon>
        <taxon>Bacillota</taxon>
        <taxon>Bacilli</taxon>
        <taxon>Bacillales</taxon>
        <taxon>Paenibacillaceae</taxon>
        <taxon>Paenibacillus</taxon>
    </lineage>
</organism>
<dbReference type="Gene3D" id="1.25.40.10">
    <property type="entry name" value="Tetratricopeptide repeat domain"/>
    <property type="match status" value="1"/>
</dbReference>
<gene>
    <name evidence="6" type="ORF">GRF59_26505</name>
</gene>
<dbReference type="InterPro" id="IPR016032">
    <property type="entry name" value="Sig_transdc_resp-reg_C-effctor"/>
</dbReference>
<dbReference type="EMBL" id="WUBI01000006">
    <property type="protein sequence ID" value="MWV47151.1"/>
    <property type="molecule type" value="Genomic_DNA"/>
</dbReference>
<keyword evidence="7" id="KW-1185">Reference proteome</keyword>
<feature type="coiled-coil region" evidence="4">
    <location>
        <begin position="673"/>
        <end position="700"/>
    </location>
</feature>
<dbReference type="InterPro" id="IPR059106">
    <property type="entry name" value="WHD_MalT"/>
</dbReference>